<accession>A0AAW2W723</accession>
<gene>
    <name evidence="1" type="ORF">Sradi_0469800</name>
</gene>
<reference evidence="1" key="1">
    <citation type="submission" date="2020-06" db="EMBL/GenBank/DDBJ databases">
        <authorList>
            <person name="Li T."/>
            <person name="Hu X."/>
            <person name="Zhang T."/>
            <person name="Song X."/>
            <person name="Zhang H."/>
            <person name="Dai N."/>
            <person name="Sheng W."/>
            <person name="Hou X."/>
            <person name="Wei L."/>
        </authorList>
    </citation>
    <scope>NUCLEOTIDE SEQUENCE</scope>
    <source>
        <strain evidence="1">G02</strain>
        <tissue evidence="1">Leaf</tissue>
    </source>
</reference>
<sequence>MDYILLLEPGMDRAILSVEYILGEDEEAKDATYSLLEAIAFAFEVFKERSFVPDSINDTYLEAPGKTDAPAPMNLVGSKDLVGSKRVPSDAGISIFCCSVIFIYPT</sequence>
<organism evidence="1">
    <name type="scientific">Sesamum radiatum</name>
    <name type="common">Black benniseed</name>
    <dbReference type="NCBI Taxonomy" id="300843"/>
    <lineage>
        <taxon>Eukaryota</taxon>
        <taxon>Viridiplantae</taxon>
        <taxon>Streptophyta</taxon>
        <taxon>Embryophyta</taxon>
        <taxon>Tracheophyta</taxon>
        <taxon>Spermatophyta</taxon>
        <taxon>Magnoliopsida</taxon>
        <taxon>eudicotyledons</taxon>
        <taxon>Gunneridae</taxon>
        <taxon>Pentapetalae</taxon>
        <taxon>asterids</taxon>
        <taxon>lamiids</taxon>
        <taxon>Lamiales</taxon>
        <taxon>Pedaliaceae</taxon>
        <taxon>Sesamum</taxon>
    </lineage>
</organism>
<name>A0AAW2W723_SESRA</name>
<comment type="caution">
    <text evidence="1">The sequence shown here is derived from an EMBL/GenBank/DDBJ whole genome shotgun (WGS) entry which is preliminary data.</text>
</comment>
<protein>
    <submittedName>
        <fullName evidence="1">Uncharacterized protein</fullName>
    </submittedName>
</protein>
<reference evidence="1" key="2">
    <citation type="journal article" date="2024" name="Plant">
        <title>Genomic evolution and insights into agronomic trait innovations of Sesamum species.</title>
        <authorList>
            <person name="Miao H."/>
            <person name="Wang L."/>
            <person name="Qu L."/>
            <person name="Liu H."/>
            <person name="Sun Y."/>
            <person name="Le M."/>
            <person name="Wang Q."/>
            <person name="Wei S."/>
            <person name="Zheng Y."/>
            <person name="Lin W."/>
            <person name="Duan Y."/>
            <person name="Cao H."/>
            <person name="Xiong S."/>
            <person name="Wang X."/>
            <person name="Wei L."/>
            <person name="Li C."/>
            <person name="Ma Q."/>
            <person name="Ju M."/>
            <person name="Zhao R."/>
            <person name="Li G."/>
            <person name="Mu C."/>
            <person name="Tian Q."/>
            <person name="Mei H."/>
            <person name="Zhang T."/>
            <person name="Gao T."/>
            <person name="Zhang H."/>
        </authorList>
    </citation>
    <scope>NUCLEOTIDE SEQUENCE</scope>
    <source>
        <strain evidence="1">G02</strain>
    </source>
</reference>
<proteinExistence type="predicted"/>
<dbReference type="EMBL" id="JACGWJ010000002">
    <property type="protein sequence ID" value="KAL0437619.1"/>
    <property type="molecule type" value="Genomic_DNA"/>
</dbReference>
<dbReference type="AlphaFoldDB" id="A0AAW2W723"/>
<evidence type="ECO:0000313" key="1">
    <source>
        <dbReference type="EMBL" id="KAL0437619.1"/>
    </source>
</evidence>